<evidence type="ECO:0000256" key="1">
    <source>
        <dbReference type="SAM" id="Phobius"/>
    </source>
</evidence>
<feature type="transmembrane region" description="Helical" evidence="1">
    <location>
        <begin position="377"/>
        <end position="400"/>
    </location>
</feature>
<protein>
    <submittedName>
        <fullName evidence="2">Uncharacterized protein</fullName>
    </submittedName>
</protein>
<dbReference type="EMBL" id="AP019860">
    <property type="protein sequence ID" value="BBM83668.1"/>
    <property type="molecule type" value="Genomic_DNA"/>
</dbReference>
<dbReference type="InterPro" id="IPR029062">
    <property type="entry name" value="Class_I_gatase-like"/>
</dbReference>
<keyword evidence="1" id="KW-1133">Transmembrane helix</keyword>
<proteinExistence type="predicted"/>
<dbReference type="RefSeq" id="WP_151967860.1">
    <property type="nucleotide sequence ID" value="NZ_AP019860.1"/>
</dbReference>
<evidence type="ECO:0000313" key="3">
    <source>
        <dbReference type="Proteomes" id="UP000326354"/>
    </source>
</evidence>
<accession>A0A5S9IKR0</accession>
<organism evidence="2 3">
    <name type="scientific">Uabimicrobium amorphum</name>
    <dbReference type="NCBI Taxonomy" id="2596890"/>
    <lineage>
        <taxon>Bacteria</taxon>
        <taxon>Pseudomonadati</taxon>
        <taxon>Planctomycetota</taxon>
        <taxon>Candidatus Uabimicrobiia</taxon>
        <taxon>Candidatus Uabimicrobiales</taxon>
        <taxon>Candidatus Uabimicrobiaceae</taxon>
        <taxon>Candidatus Uabimicrobium</taxon>
    </lineage>
</organism>
<keyword evidence="3" id="KW-1185">Reference proteome</keyword>
<keyword evidence="1" id="KW-0812">Transmembrane</keyword>
<dbReference type="Proteomes" id="UP000326354">
    <property type="component" value="Chromosome"/>
</dbReference>
<gene>
    <name evidence="2" type="ORF">UABAM_02021</name>
</gene>
<name>A0A5S9IKR0_UABAM</name>
<evidence type="ECO:0000313" key="2">
    <source>
        <dbReference type="EMBL" id="BBM83668.1"/>
    </source>
</evidence>
<keyword evidence="1" id="KW-0472">Membrane</keyword>
<feature type="transmembrane region" description="Helical" evidence="1">
    <location>
        <begin position="345"/>
        <end position="365"/>
    </location>
</feature>
<dbReference type="OrthoDB" id="267661at2"/>
<reference evidence="2 3" key="1">
    <citation type="submission" date="2019-08" db="EMBL/GenBank/DDBJ databases">
        <title>Complete genome sequence of Candidatus Uab amorphum.</title>
        <authorList>
            <person name="Shiratori T."/>
            <person name="Suzuki S."/>
            <person name="Kakizawa Y."/>
            <person name="Ishida K."/>
        </authorList>
    </citation>
    <scope>NUCLEOTIDE SEQUENCE [LARGE SCALE GENOMIC DNA]</scope>
    <source>
        <strain evidence="2 3">SRT547</strain>
    </source>
</reference>
<sequence>MRRPLLLLFLLCCCYGQTVLYDTLVKTKSKLKIEKLRAIGNFSSHAMEYMTVSGVFVTDASWKKKKISLRVHSTDYGQEWTISQDMELLPSSKRSFRLYGHTKRRVDEIKFSVFFDGKEVIRASFSPSQRYDTFRILYVSPKNYLDGSLLQPRIQDDLKGYRNGVEMEKIQPHDLPTHWLEYRNVDALIINSDRPFLDIKSMSDPRATALFDWLKMGGHVIVSCGSHLFLSKNTFMQNLFSVAEISTESRSSEELQKFSFGKSQYAFKHPKQSAVVDDLLWTLDYGYGKITYIGGDVKNYAQANKERGFWLNCFSPRQNAQNSTVFFKDDEGDYINRADFTKERAPILTLIITLMLIYVLVIGPFNFSFLRKRNRTIYLIFTIPAIAILFSFVVLFYGFFSKGVSNIGKKISFYYSLEDNRCYAKEYLSVSSGAKSLYDIAGSEGATVTKLFDRRDEHIQYRQDNGIFIKDYPINLWETRFFRVDSVFDHNSLTVERRKNRLSVQNNLQVKIKKAYYVEGTTRYVYTLSAEENSSFTFQAKPDYSLKRYGDSQIFWEKQGVPSHFAKVISSEIQRYISYTKRDFIMTFIDKDFTPTQTSPRVNFNENLQILITPLTREN</sequence>
<dbReference type="KEGG" id="uam:UABAM_02021"/>
<dbReference type="AlphaFoldDB" id="A0A5S9IKR0"/>
<dbReference type="SUPFAM" id="SSF52317">
    <property type="entry name" value="Class I glutamine amidotransferase-like"/>
    <property type="match status" value="1"/>
</dbReference>